<feature type="region of interest" description="Disordered" evidence="1">
    <location>
        <begin position="363"/>
        <end position="383"/>
    </location>
</feature>
<evidence type="ECO:0000313" key="3">
    <source>
        <dbReference type="Proteomes" id="UP001642540"/>
    </source>
</evidence>
<protein>
    <submittedName>
        <fullName evidence="2">Uncharacterized protein</fullName>
    </submittedName>
</protein>
<feature type="compositionally biased region" description="Low complexity" evidence="1">
    <location>
        <begin position="251"/>
        <end position="279"/>
    </location>
</feature>
<sequence length="416" mass="46039">MIPIVRQLRMRFSPVRFFQNFLNRFAPTTTAAPPPAPAIHNPPPTVIQSSGNYQQNPIFDNNQQQPSDPNAANQGAGTFRFIMRTRMRFRNALRGNQGGGGGGGYDYTPANPATGYGTPDAAAPPPEDSGAPPPAAEGDSPPPAASQQNYYTNQAPQRNIYAGQNQNQQQHVNSNYNNIPASAAHQHQPNAAPAQRQQNFGSLPSPSTFNSGHNVNPQSFFNQPTQLSSQANLNNQQHRQISQQLYHQHKNSNQQLQPNNNNFNNNNNNNHLQPNNNFNAQATSHHQNTFVPHPQPNHQHHIQQQQPSQNTYATINTNTNRPPLAPVVATSPPPPPPIPQFKLQVEPQTLPQESLKQNFILTEEDDPHPGFTPHSTVATPPYQESFRTAARFERIGHEEPSSTVETSAAENWRDSF</sequence>
<feature type="compositionally biased region" description="Low complexity" evidence="1">
    <location>
        <begin position="226"/>
        <end position="237"/>
    </location>
</feature>
<gene>
    <name evidence="2" type="ORF">ODALV1_LOCUS11477</name>
</gene>
<name>A0ABP1QHI7_9HEXA</name>
<feature type="compositionally biased region" description="Gly residues" evidence="1">
    <location>
        <begin position="96"/>
        <end position="105"/>
    </location>
</feature>
<reference evidence="2 3" key="1">
    <citation type="submission" date="2024-08" db="EMBL/GenBank/DDBJ databases">
        <authorList>
            <person name="Cucini C."/>
            <person name="Frati F."/>
        </authorList>
    </citation>
    <scope>NUCLEOTIDE SEQUENCE [LARGE SCALE GENOMIC DNA]</scope>
</reference>
<keyword evidence="3" id="KW-1185">Reference proteome</keyword>
<proteinExistence type="predicted"/>
<comment type="caution">
    <text evidence="2">The sequence shown here is derived from an EMBL/GenBank/DDBJ whole genome shotgun (WGS) entry which is preliminary data.</text>
</comment>
<feature type="compositionally biased region" description="Pro residues" evidence="1">
    <location>
        <begin position="122"/>
        <end position="144"/>
    </location>
</feature>
<feature type="region of interest" description="Disordered" evidence="1">
    <location>
        <begin position="180"/>
        <end position="308"/>
    </location>
</feature>
<feature type="compositionally biased region" description="Polar residues" evidence="1">
    <location>
        <begin position="280"/>
        <end position="290"/>
    </location>
</feature>
<organism evidence="2 3">
    <name type="scientific">Orchesella dallaii</name>
    <dbReference type="NCBI Taxonomy" id="48710"/>
    <lineage>
        <taxon>Eukaryota</taxon>
        <taxon>Metazoa</taxon>
        <taxon>Ecdysozoa</taxon>
        <taxon>Arthropoda</taxon>
        <taxon>Hexapoda</taxon>
        <taxon>Collembola</taxon>
        <taxon>Entomobryomorpha</taxon>
        <taxon>Entomobryoidea</taxon>
        <taxon>Orchesellidae</taxon>
        <taxon>Orchesellinae</taxon>
        <taxon>Orchesella</taxon>
    </lineage>
</organism>
<evidence type="ECO:0000313" key="2">
    <source>
        <dbReference type="EMBL" id="CAL8103520.1"/>
    </source>
</evidence>
<dbReference type="EMBL" id="CAXLJM020000034">
    <property type="protein sequence ID" value="CAL8103520.1"/>
    <property type="molecule type" value="Genomic_DNA"/>
</dbReference>
<feature type="region of interest" description="Disordered" evidence="1">
    <location>
        <begin position="92"/>
        <end position="149"/>
    </location>
</feature>
<dbReference type="Proteomes" id="UP001642540">
    <property type="component" value="Unassembled WGS sequence"/>
</dbReference>
<feature type="region of interest" description="Disordered" evidence="1">
    <location>
        <begin position="48"/>
        <end position="75"/>
    </location>
</feature>
<accession>A0ABP1QHI7</accession>
<feature type="compositionally biased region" description="Low complexity" evidence="1">
    <location>
        <begin position="180"/>
        <end position="199"/>
    </location>
</feature>
<feature type="region of interest" description="Disordered" evidence="1">
    <location>
        <begin position="396"/>
        <end position="416"/>
    </location>
</feature>
<feature type="compositionally biased region" description="Polar residues" evidence="1">
    <location>
        <begin position="200"/>
        <end position="225"/>
    </location>
</feature>
<evidence type="ECO:0000256" key="1">
    <source>
        <dbReference type="SAM" id="MobiDB-lite"/>
    </source>
</evidence>